<evidence type="ECO:0000313" key="5">
    <source>
        <dbReference type="Proteomes" id="UP000247781"/>
    </source>
</evidence>
<dbReference type="Pfam" id="PF08240">
    <property type="entry name" value="ADH_N"/>
    <property type="match status" value="1"/>
</dbReference>
<evidence type="ECO:0000259" key="3">
    <source>
        <dbReference type="SMART" id="SM00829"/>
    </source>
</evidence>
<feature type="domain" description="Enoyl reductase (ER)" evidence="3">
    <location>
        <begin position="13"/>
        <end position="331"/>
    </location>
</feature>
<comment type="caution">
    <text evidence="4">The sequence shown here is derived from an EMBL/GenBank/DDBJ whole genome shotgun (WGS) entry which is preliminary data.</text>
</comment>
<gene>
    <name evidence="4" type="ORF">C8E89_10826</name>
</gene>
<dbReference type="GO" id="GO:0003960">
    <property type="term" value="F:quinone reductase (NADPH) activity"/>
    <property type="evidence" value="ECO:0007669"/>
    <property type="project" value="TreeGrafter"/>
</dbReference>
<dbReference type="PANTHER" id="PTHR48106:SF13">
    <property type="entry name" value="QUINONE OXIDOREDUCTASE-RELATED"/>
    <property type="match status" value="1"/>
</dbReference>
<dbReference type="Gene3D" id="3.40.50.720">
    <property type="entry name" value="NAD(P)-binding Rossmann-like Domain"/>
    <property type="match status" value="1"/>
</dbReference>
<dbReference type="InterPro" id="IPR013149">
    <property type="entry name" value="ADH-like_C"/>
</dbReference>
<dbReference type="SUPFAM" id="SSF51735">
    <property type="entry name" value="NAD(P)-binding Rossmann-fold domains"/>
    <property type="match status" value="1"/>
</dbReference>
<dbReference type="InterPro" id="IPR036291">
    <property type="entry name" value="NAD(P)-bd_dom_sf"/>
</dbReference>
<dbReference type="InterPro" id="IPR020843">
    <property type="entry name" value="ER"/>
</dbReference>
<dbReference type="EMBL" id="QJJU01000008">
    <property type="protein sequence ID" value="PXX08362.1"/>
    <property type="molecule type" value="Genomic_DNA"/>
</dbReference>
<keyword evidence="1" id="KW-0521">NADP</keyword>
<dbReference type="GO" id="GO:0005829">
    <property type="term" value="C:cytosol"/>
    <property type="evidence" value="ECO:0007669"/>
    <property type="project" value="TreeGrafter"/>
</dbReference>
<name>A0A318HFY9_9MYCO</name>
<dbReference type="InterPro" id="IPR011032">
    <property type="entry name" value="GroES-like_sf"/>
</dbReference>
<dbReference type="GO" id="GO:0070402">
    <property type="term" value="F:NADPH binding"/>
    <property type="evidence" value="ECO:0007669"/>
    <property type="project" value="TreeGrafter"/>
</dbReference>
<evidence type="ECO:0000256" key="2">
    <source>
        <dbReference type="ARBA" id="ARBA00023002"/>
    </source>
</evidence>
<keyword evidence="5" id="KW-1185">Reference proteome</keyword>
<dbReference type="SUPFAM" id="SSF50129">
    <property type="entry name" value="GroES-like"/>
    <property type="match status" value="1"/>
</dbReference>
<proteinExistence type="predicted"/>
<dbReference type="Gene3D" id="3.90.180.10">
    <property type="entry name" value="Medium-chain alcohol dehydrogenases, catalytic domain"/>
    <property type="match status" value="1"/>
</dbReference>
<accession>A0A318HFY9</accession>
<dbReference type="PANTHER" id="PTHR48106">
    <property type="entry name" value="QUINONE OXIDOREDUCTASE PIG3-RELATED"/>
    <property type="match status" value="1"/>
</dbReference>
<protein>
    <submittedName>
        <fullName evidence="4">NADPH:quinone reductase-like Zn-dependent oxidoreductase</fullName>
    </submittedName>
</protein>
<dbReference type="GO" id="GO:0035925">
    <property type="term" value="F:mRNA 3'-UTR AU-rich region binding"/>
    <property type="evidence" value="ECO:0007669"/>
    <property type="project" value="TreeGrafter"/>
</dbReference>
<sequence>MQTVRVITASEYGPAEVLRVEERPVPKPKRDEVVVEVRAAGINLMDTNVRRGLVPTGIAGPAPRTYALPLALGVDGAGVVGAVGDQSTAKVGDRVAWEHIPGSYAEMLAVPNDRLIPIPDTVTFEAAAGGLMQGMTAQYLSCVAVPVPKDAAVLVHSAGSGVGRMLTQLSAHRGGRVLATVSKGHKAQSALDAGAWQVLVREEIEDLDEAIRVVTDGKGVEIAYDGTGKTLFETSVAALHVGGTFVTYGYAGGHLPPINLWEQPHGVRFVFIRGDAPEESIDQWRQRALQVMHWIEDGTLDVLIDRTYALEDVITAHRDLESQETVGKLLLVP</sequence>
<dbReference type="Pfam" id="PF00107">
    <property type="entry name" value="ADH_zinc_N"/>
    <property type="match status" value="1"/>
</dbReference>
<evidence type="ECO:0000313" key="4">
    <source>
        <dbReference type="EMBL" id="PXX08362.1"/>
    </source>
</evidence>
<dbReference type="AlphaFoldDB" id="A0A318HFY9"/>
<evidence type="ECO:0000256" key="1">
    <source>
        <dbReference type="ARBA" id="ARBA00022857"/>
    </source>
</evidence>
<dbReference type="InterPro" id="IPR013154">
    <property type="entry name" value="ADH-like_N"/>
</dbReference>
<dbReference type="Proteomes" id="UP000247781">
    <property type="component" value="Unassembled WGS sequence"/>
</dbReference>
<reference evidence="4 5" key="2">
    <citation type="submission" date="2018-06" db="EMBL/GenBank/DDBJ databases">
        <title>Sequencing of bacterial isolates from soil warming experiment in Harvard Forest, Massachusetts, USA.</title>
        <authorList>
            <person name="Deangelis K.PhD."/>
        </authorList>
    </citation>
    <scope>NUCLEOTIDE SEQUENCE [LARGE SCALE GENOMIC DNA]</scope>
    <source>
        <strain evidence="4 5">GAS496</strain>
    </source>
</reference>
<keyword evidence="2" id="KW-0560">Oxidoreductase</keyword>
<reference evidence="5" key="1">
    <citation type="submission" date="2018-05" db="EMBL/GenBank/DDBJ databases">
        <authorList>
            <person name="Deangelis K."/>
            <person name="Huntemann M."/>
            <person name="Clum A."/>
            <person name="Pillay M."/>
            <person name="Palaniappan K."/>
            <person name="Varghese N."/>
            <person name="Mikhailova N."/>
            <person name="Stamatis D."/>
            <person name="Reddy T."/>
            <person name="Daum C."/>
            <person name="Shapiro N."/>
            <person name="Ivanova N."/>
            <person name="Kyrpides N."/>
            <person name="Woyke T."/>
        </authorList>
    </citation>
    <scope>NUCLEOTIDE SEQUENCE [LARGE SCALE GENOMIC DNA]</scope>
    <source>
        <strain evidence="5">GAS496</strain>
    </source>
</reference>
<organism evidence="4 5">
    <name type="scientific">Mycolicibacterium moriokaense</name>
    <dbReference type="NCBI Taxonomy" id="39691"/>
    <lineage>
        <taxon>Bacteria</taxon>
        <taxon>Bacillati</taxon>
        <taxon>Actinomycetota</taxon>
        <taxon>Actinomycetes</taxon>
        <taxon>Mycobacteriales</taxon>
        <taxon>Mycobacteriaceae</taxon>
        <taxon>Mycolicibacterium</taxon>
    </lineage>
</organism>
<dbReference type="SMART" id="SM00829">
    <property type="entry name" value="PKS_ER"/>
    <property type="match status" value="1"/>
</dbReference>